<keyword evidence="1" id="KW-0812">Transmembrane</keyword>
<dbReference type="Proteomes" id="UP000501179">
    <property type="component" value="Chromosome"/>
</dbReference>
<sequence>MTFGLVVAVAAPGVVYALTQGPARTRGLLICLGVELALVVGAGLYFRARGRA</sequence>
<gene>
    <name evidence="2" type="ORF">HA039_17850</name>
</gene>
<keyword evidence="1" id="KW-0472">Membrane</keyword>
<name>A0A6G9H083_9ACTN</name>
<dbReference type="EMBL" id="CP050177">
    <property type="protein sequence ID" value="QIQ03938.1"/>
    <property type="molecule type" value="Genomic_DNA"/>
</dbReference>
<keyword evidence="3" id="KW-1185">Reference proteome</keyword>
<evidence type="ECO:0000313" key="2">
    <source>
        <dbReference type="EMBL" id="QIQ03938.1"/>
    </source>
</evidence>
<reference evidence="2 3" key="1">
    <citation type="submission" date="2020-03" db="EMBL/GenBank/DDBJ databases">
        <title>A novel species.</title>
        <authorList>
            <person name="Gao J."/>
        </authorList>
    </citation>
    <scope>NUCLEOTIDE SEQUENCE [LARGE SCALE GENOMIC DNA]</scope>
    <source>
        <strain evidence="2 3">QMT-12</strain>
    </source>
</reference>
<dbReference type="KEGG" id="slia:HA039_17850"/>
<evidence type="ECO:0000256" key="1">
    <source>
        <dbReference type="SAM" id="Phobius"/>
    </source>
</evidence>
<feature type="transmembrane region" description="Helical" evidence="1">
    <location>
        <begin position="27"/>
        <end position="46"/>
    </location>
</feature>
<protein>
    <submittedName>
        <fullName evidence="2">Uncharacterized protein</fullName>
    </submittedName>
</protein>
<organism evidence="2 3">
    <name type="scientific">Streptomyces liangshanensis</name>
    <dbReference type="NCBI Taxonomy" id="2717324"/>
    <lineage>
        <taxon>Bacteria</taxon>
        <taxon>Bacillati</taxon>
        <taxon>Actinomycetota</taxon>
        <taxon>Actinomycetes</taxon>
        <taxon>Kitasatosporales</taxon>
        <taxon>Streptomycetaceae</taxon>
        <taxon>Streptomyces</taxon>
    </lineage>
</organism>
<evidence type="ECO:0000313" key="3">
    <source>
        <dbReference type="Proteomes" id="UP000501179"/>
    </source>
</evidence>
<accession>A0A6G9H083</accession>
<dbReference type="RefSeq" id="WP_167030755.1">
    <property type="nucleotide sequence ID" value="NZ_CP050177.1"/>
</dbReference>
<dbReference type="AlphaFoldDB" id="A0A6G9H083"/>
<proteinExistence type="predicted"/>
<keyword evidence="1" id="KW-1133">Transmembrane helix</keyword>